<evidence type="ECO:0000256" key="3">
    <source>
        <dbReference type="ARBA" id="ARBA00022475"/>
    </source>
</evidence>
<reference evidence="7 8" key="1">
    <citation type="submission" date="2016-10" db="EMBL/GenBank/DDBJ databases">
        <authorList>
            <person name="de Groot N.N."/>
        </authorList>
    </citation>
    <scope>NUCLEOTIDE SEQUENCE [LARGE SCALE GENOMIC DNA]</scope>
    <source>
        <strain evidence="7 8">DSM 15123</strain>
    </source>
</reference>
<dbReference type="Gene3D" id="3.40.50.300">
    <property type="entry name" value="P-loop containing nucleotide triphosphate hydrolases"/>
    <property type="match status" value="1"/>
</dbReference>
<dbReference type="FunFam" id="3.40.50.300:FF:000134">
    <property type="entry name" value="Iron-enterobactin ABC transporter ATP-binding protein"/>
    <property type="match status" value="1"/>
</dbReference>
<accession>A0A1H8EE65</accession>
<dbReference type="PANTHER" id="PTHR42794:SF2">
    <property type="entry name" value="ABC TRANSPORTER ATP-BINDING PROTEIN"/>
    <property type="match status" value="1"/>
</dbReference>
<keyword evidence="8" id="KW-1185">Reference proteome</keyword>
<dbReference type="SMART" id="SM00382">
    <property type="entry name" value="AAA"/>
    <property type="match status" value="1"/>
</dbReference>
<dbReference type="GO" id="GO:0005524">
    <property type="term" value="F:ATP binding"/>
    <property type="evidence" value="ECO:0007669"/>
    <property type="project" value="UniProtKB-KW"/>
</dbReference>
<feature type="domain" description="ABC transporter" evidence="6">
    <location>
        <begin position="4"/>
        <end position="236"/>
    </location>
</feature>
<comment type="similarity">
    <text evidence="1">Belongs to the ABC transporter superfamily.</text>
</comment>
<dbReference type="GO" id="GO:0016887">
    <property type="term" value="F:ATP hydrolysis activity"/>
    <property type="evidence" value="ECO:0007669"/>
    <property type="project" value="InterPro"/>
</dbReference>
<evidence type="ECO:0000256" key="1">
    <source>
        <dbReference type="ARBA" id="ARBA00005417"/>
    </source>
</evidence>
<evidence type="ECO:0000256" key="5">
    <source>
        <dbReference type="ARBA" id="ARBA00022840"/>
    </source>
</evidence>
<keyword evidence="3" id="KW-1003">Cell membrane</keyword>
<evidence type="ECO:0000313" key="8">
    <source>
        <dbReference type="Proteomes" id="UP000199531"/>
    </source>
</evidence>
<dbReference type="STRING" id="1121117.SAMN02745977_00636"/>
<keyword evidence="5 7" id="KW-0067">ATP-binding</keyword>
<dbReference type="EMBL" id="FOCW01000001">
    <property type="protein sequence ID" value="SEN17048.1"/>
    <property type="molecule type" value="Genomic_DNA"/>
</dbReference>
<dbReference type="OrthoDB" id="5296765at2"/>
<evidence type="ECO:0000313" key="7">
    <source>
        <dbReference type="EMBL" id="SEN17048.1"/>
    </source>
</evidence>
<dbReference type="RefSeq" id="WP_091813740.1">
    <property type="nucleotide sequence ID" value="NZ_FOCW01000001.1"/>
</dbReference>
<dbReference type="InterPro" id="IPR027417">
    <property type="entry name" value="P-loop_NTPase"/>
</dbReference>
<organism evidence="7 8">
    <name type="scientific">Brachymonas denitrificans DSM 15123</name>
    <dbReference type="NCBI Taxonomy" id="1121117"/>
    <lineage>
        <taxon>Bacteria</taxon>
        <taxon>Pseudomonadati</taxon>
        <taxon>Pseudomonadota</taxon>
        <taxon>Betaproteobacteria</taxon>
        <taxon>Burkholderiales</taxon>
        <taxon>Comamonadaceae</taxon>
        <taxon>Brachymonas</taxon>
    </lineage>
</organism>
<gene>
    <name evidence="7" type="ORF">SAMN02745977_00636</name>
</gene>
<dbReference type="InterPro" id="IPR017871">
    <property type="entry name" value="ABC_transporter-like_CS"/>
</dbReference>
<keyword evidence="4" id="KW-0547">Nucleotide-binding</keyword>
<dbReference type="Proteomes" id="UP000199531">
    <property type="component" value="Unassembled WGS sequence"/>
</dbReference>
<keyword evidence="3" id="KW-0472">Membrane</keyword>
<dbReference type="PROSITE" id="PS50893">
    <property type="entry name" value="ABC_TRANSPORTER_2"/>
    <property type="match status" value="1"/>
</dbReference>
<protein>
    <submittedName>
        <fullName evidence="7">Iron complex transport system ATP-binding protein</fullName>
    </submittedName>
</protein>
<dbReference type="PROSITE" id="PS00211">
    <property type="entry name" value="ABC_TRANSPORTER_1"/>
    <property type="match status" value="1"/>
</dbReference>
<dbReference type="InterPro" id="IPR003593">
    <property type="entry name" value="AAA+_ATPase"/>
</dbReference>
<keyword evidence="2" id="KW-0813">Transport</keyword>
<evidence type="ECO:0000259" key="6">
    <source>
        <dbReference type="PROSITE" id="PS50893"/>
    </source>
</evidence>
<sequence length="261" mass="28724">MSLLEARNVSWSVDGQRIVDSVSLHVERGECVGLLGPNGCGKSSLLRMMYRHTRPDSGSVHLDGRDIWTLSPREFAQKVAVLGQESAHVFDYTVQEAVMMGRIPHQSPWARNSAHDLQVVEDCLRQVGCLHLAERDFSGLSGGEKQRVLLARALAQEPEVLILDEPTNHLDIRYQLELMHLVKQSGRTVQVALHDLNIAAQYCDRIYVMQGGNVITRGTPASALTPENIARVYGVDALVDRRPGTGLLRVSITALSSTAAL</sequence>
<evidence type="ECO:0000256" key="4">
    <source>
        <dbReference type="ARBA" id="ARBA00022741"/>
    </source>
</evidence>
<dbReference type="PANTHER" id="PTHR42794">
    <property type="entry name" value="HEMIN IMPORT ATP-BINDING PROTEIN HMUV"/>
    <property type="match status" value="1"/>
</dbReference>
<dbReference type="CDD" id="cd03214">
    <property type="entry name" value="ABC_Iron-Siderophores_B12_Hemin"/>
    <property type="match status" value="1"/>
</dbReference>
<name>A0A1H8EE65_9BURK</name>
<proteinExistence type="inferred from homology"/>
<evidence type="ECO:0000256" key="2">
    <source>
        <dbReference type="ARBA" id="ARBA00022448"/>
    </source>
</evidence>
<dbReference type="SUPFAM" id="SSF52540">
    <property type="entry name" value="P-loop containing nucleoside triphosphate hydrolases"/>
    <property type="match status" value="1"/>
</dbReference>
<dbReference type="InterPro" id="IPR003439">
    <property type="entry name" value="ABC_transporter-like_ATP-bd"/>
</dbReference>
<dbReference type="Pfam" id="PF00005">
    <property type="entry name" value="ABC_tran"/>
    <property type="match status" value="1"/>
</dbReference>
<dbReference type="AlphaFoldDB" id="A0A1H8EE65"/>